<sequence length="65" mass="7526">MKPMDSAFAIICWKNKILLFLRDNIRTIPYPNHWQLPGGGVEKGETPFKALKGVLKKKSFEKFTF</sequence>
<proteinExistence type="predicted"/>
<name>A0A0G0P7X0_9BACT</name>
<dbReference type="AlphaFoldDB" id="A0A0G0P7X0"/>
<dbReference type="Gene3D" id="3.90.79.10">
    <property type="entry name" value="Nucleoside Triphosphate Pyrophosphohydrolase"/>
    <property type="match status" value="1"/>
</dbReference>
<evidence type="ECO:0000259" key="1">
    <source>
        <dbReference type="Pfam" id="PF00293"/>
    </source>
</evidence>
<dbReference type="Proteomes" id="UP000034081">
    <property type="component" value="Unassembled WGS sequence"/>
</dbReference>
<reference evidence="2 3" key="1">
    <citation type="journal article" date="2015" name="Nature">
        <title>rRNA introns, odd ribosomes, and small enigmatic genomes across a large radiation of phyla.</title>
        <authorList>
            <person name="Brown C.T."/>
            <person name="Hug L.A."/>
            <person name="Thomas B.C."/>
            <person name="Sharon I."/>
            <person name="Castelle C.J."/>
            <person name="Singh A."/>
            <person name="Wilkins M.J."/>
            <person name="Williams K.H."/>
            <person name="Banfield J.F."/>
        </authorList>
    </citation>
    <scope>NUCLEOTIDE SEQUENCE [LARGE SCALE GENOMIC DNA]</scope>
</reference>
<protein>
    <submittedName>
        <fullName evidence="2">Hydrolase, NUDIX family</fullName>
    </submittedName>
</protein>
<dbReference type="STRING" id="1618570.UT08_C0006G0004"/>
<dbReference type="Pfam" id="PF00293">
    <property type="entry name" value="NUDIX"/>
    <property type="match status" value="1"/>
</dbReference>
<accession>A0A0G0P7X0</accession>
<keyword evidence="2" id="KW-0378">Hydrolase</keyword>
<evidence type="ECO:0000313" key="3">
    <source>
        <dbReference type="Proteomes" id="UP000034081"/>
    </source>
</evidence>
<dbReference type="InterPro" id="IPR015797">
    <property type="entry name" value="NUDIX_hydrolase-like_dom_sf"/>
</dbReference>
<comment type="caution">
    <text evidence="2">The sequence shown here is derived from an EMBL/GenBank/DDBJ whole genome shotgun (WGS) entry which is preliminary data.</text>
</comment>
<dbReference type="SUPFAM" id="SSF55811">
    <property type="entry name" value="Nudix"/>
    <property type="match status" value="1"/>
</dbReference>
<gene>
    <name evidence="2" type="ORF">UT08_C0006G0004</name>
</gene>
<dbReference type="GO" id="GO:0016787">
    <property type="term" value="F:hydrolase activity"/>
    <property type="evidence" value="ECO:0007669"/>
    <property type="project" value="UniProtKB-KW"/>
</dbReference>
<evidence type="ECO:0000313" key="2">
    <source>
        <dbReference type="EMBL" id="KKQ85421.1"/>
    </source>
</evidence>
<dbReference type="EMBL" id="LBVL01000006">
    <property type="protein sequence ID" value="KKQ85421.1"/>
    <property type="molecule type" value="Genomic_DNA"/>
</dbReference>
<feature type="domain" description="Nudix hydrolase" evidence="1">
    <location>
        <begin position="6"/>
        <end position="51"/>
    </location>
</feature>
<organism evidence="2 3">
    <name type="scientific">Candidatus Woesebacteria bacterium GW2011_GWB1_38_8</name>
    <dbReference type="NCBI Taxonomy" id="1618570"/>
    <lineage>
        <taxon>Bacteria</taxon>
        <taxon>Candidatus Woeseibacteriota</taxon>
    </lineage>
</organism>
<dbReference type="InterPro" id="IPR000086">
    <property type="entry name" value="NUDIX_hydrolase_dom"/>
</dbReference>